<dbReference type="PANTHER" id="PTHR11227">
    <property type="entry name" value="WD-REPEAT PROTEIN INTERACTING WITH PHOSPHOINOSIDES WIPI -RELATED"/>
    <property type="match status" value="1"/>
</dbReference>
<name>A0A1R0H157_9FUNG</name>
<dbReference type="InterPro" id="IPR015943">
    <property type="entry name" value="WD40/YVTN_repeat-like_dom_sf"/>
</dbReference>
<dbReference type="InterPro" id="IPR048720">
    <property type="entry name" value="PROPPIN"/>
</dbReference>
<feature type="region of interest" description="Disordered" evidence="4">
    <location>
        <begin position="71"/>
        <end position="173"/>
    </location>
</feature>
<feature type="compositionally biased region" description="Low complexity" evidence="4">
    <location>
        <begin position="147"/>
        <end position="166"/>
    </location>
</feature>
<evidence type="ECO:0000256" key="3">
    <source>
        <dbReference type="ARBA" id="ARBA00025740"/>
    </source>
</evidence>
<dbReference type="Proteomes" id="UP000187455">
    <property type="component" value="Unassembled WGS sequence"/>
</dbReference>
<keyword evidence="6" id="KW-1185">Reference proteome</keyword>
<dbReference type="EMBL" id="LSSL01001194">
    <property type="protein sequence ID" value="OLY82876.1"/>
    <property type="molecule type" value="Genomic_DNA"/>
</dbReference>
<evidence type="ECO:0000313" key="6">
    <source>
        <dbReference type="Proteomes" id="UP000187455"/>
    </source>
</evidence>
<comment type="caution">
    <text evidence="5">The sequence shown here is derived from an EMBL/GenBank/DDBJ whole genome shotgun (WGS) entry which is preliminary data.</text>
</comment>
<feature type="compositionally biased region" description="Basic and acidic residues" evidence="4">
    <location>
        <begin position="73"/>
        <end position="83"/>
    </location>
</feature>
<sequence>MSSNSENCYIAYPAPSISYNNKIPSTMTSPVTSDVMVFDGNTCEAVSIIQAHKGQISCLAINPDGTLLATASEKSENSPKSENDLNEIPRTSSLEQLPPGPSSWNGDFSINSISNPNKNPQSEQNSHYLDYSPSGIAVNYTNEESLPESTFNSTSTTNTNSNPESNGNRTKSSWRGLIDRKFIGKAASYMPGSLTKMLEPTRDFAFIKLPKSKIQNIAVMLG</sequence>
<dbReference type="InterPro" id="IPR036322">
    <property type="entry name" value="WD40_repeat_dom_sf"/>
</dbReference>
<proteinExistence type="inferred from homology"/>
<dbReference type="OrthoDB" id="1667587at2759"/>
<organism evidence="5 6">
    <name type="scientific">Smittium mucronatum</name>
    <dbReference type="NCBI Taxonomy" id="133383"/>
    <lineage>
        <taxon>Eukaryota</taxon>
        <taxon>Fungi</taxon>
        <taxon>Fungi incertae sedis</taxon>
        <taxon>Zoopagomycota</taxon>
        <taxon>Kickxellomycotina</taxon>
        <taxon>Harpellomycetes</taxon>
        <taxon>Harpellales</taxon>
        <taxon>Legeriomycetaceae</taxon>
        <taxon>Smittium</taxon>
    </lineage>
</organism>
<comment type="similarity">
    <text evidence="3">Belongs to the WD repeat PROPPIN family.</text>
</comment>
<evidence type="ECO:0000256" key="1">
    <source>
        <dbReference type="ARBA" id="ARBA00022574"/>
    </source>
</evidence>
<gene>
    <name evidence="5" type="ORF">AYI68_g2992</name>
</gene>
<feature type="compositionally biased region" description="Low complexity" evidence="4">
    <location>
        <begin position="109"/>
        <end position="122"/>
    </location>
</feature>
<accession>A0A1R0H157</accession>
<keyword evidence="1" id="KW-0853">WD repeat</keyword>
<dbReference type="STRING" id="133383.A0A1R0H157"/>
<reference evidence="5 6" key="1">
    <citation type="journal article" date="2016" name="Mol. Biol. Evol.">
        <title>Genome-Wide Survey of Gut Fungi (Harpellales) Reveals the First Horizontally Transferred Ubiquitin Gene from a Mosquito Host.</title>
        <authorList>
            <person name="Wang Y."/>
            <person name="White M.M."/>
            <person name="Kvist S."/>
            <person name="Moncalvo J.M."/>
        </authorList>
    </citation>
    <scope>NUCLEOTIDE SEQUENCE [LARGE SCALE GENOMIC DNA]</scope>
    <source>
        <strain evidence="5 6">ALG-7-W6</strain>
    </source>
</reference>
<keyword evidence="2" id="KW-0677">Repeat</keyword>
<dbReference type="Gene3D" id="2.130.10.10">
    <property type="entry name" value="YVTN repeat-like/Quinoprotein amine dehydrogenase"/>
    <property type="match status" value="1"/>
</dbReference>
<dbReference type="SUPFAM" id="SSF50978">
    <property type="entry name" value="WD40 repeat-like"/>
    <property type="match status" value="1"/>
</dbReference>
<dbReference type="AlphaFoldDB" id="A0A1R0H157"/>
<evidence type="ECO:0000256" key="4">
    <source>
        <dbReference type="SAM" id="MobiDB-lite"/>
    </source>
</evidence>
<evidence type="ECO:0000313" key="5">
    <source>
        <dbReference type="EMBL" id="OLY82876.1"/>
    </source>
</evidence>
<protein>
    <submittedName>
        <fullName evidence="5">Autophagy-related protein 18</fullName>
    </submittedName>
</protein>
<evidence type="ECO:0000256" key="2">
    <source>
        <dbReference type="ARBA" id="ARBA00022737"/>
    </source>
</evidence>